<evidence type="ECO:0000313" key="2">
    <source>
        <dbReference type="EMBL" id="JAE25299.1"/>
    </source>
</evidence>
<reference evidence="2" key="1">
    <citation type="submission" date="2014-09" db="EMBL/GenBank/DDBJ databases">
        <authorList>
            <person name="Magalhaes I.L.F."/>
            <person name="Oliveira U."/>
            <person name="Santos F.R."/>
            <person name="Vidigal T.H.D.A."/>
            <person name="Brescovit A.D."/>
            <person name="Santos A.J."/>
        </authorList>
    </citation>
    <scope>NUCLEOTIDE SEQUENCE</scope>
    <source>
        <tissue evidence="2">Shoot tissue taken approximately 20 cm above the soil surface</tissue>
    </source>
</reference>
<evidence type="ECO:0000256" key="1">
    <source>
        <dbReference type="SAM" id="Phobius"/>
    </source>
</evidence>
<keyword evidence="1" id="KW-1133">Transmembrane helix</keyword>
<feature type="transmembrane region" description="Helical" evidence="1">
    <location>
        <begin position="6"/>
        <end position="29"/>
    </location>
</feature>
<keyword evidence="1" id="KW-0812">Transmembrane</keyword>
<keyword evidence="1" id="KW-0472">Membrane</keyword>
<sequence length="47" mass="5298">MNTPSPVAYCSAFFAFSTLYSPLVSFVQFTTSQFCELIRNVSFFPCT</sequence>
<name>A0A0A9GPG2_ARUDO</name>
<accession>A0A0A9GPG2</accession>
<dbReference type="AlphaFoldDB" id="A0A0A9GPG2"/>
<organism evidence="2">
    <name type="scientific">Arundo donax</name>
    <name type="common">Giant reed</name>
    <name type="synonym">Donax arundinaceus</name>
    <dbReference type="NCBI Taxonomy" id="35708"/>
    <lineage>
        <taxon>Eukaryota</taxon>
        <taxon>Viridiplantae</taxon>
        <taxon>Streptophyta</taxon>
        <taxon>Embryophyta</taxon>
        <taxon>Tracheophyta</taxon>
        <taxon>Spermatophyta</taxon>
        <taxon>Magnoliopsida</taxon>
        <taxon>Liliopsida</taxon>
        <taxon>Poales</taxon>
        <taxon>Poaceae</taxon>
        <taxon>PACMAD clade</taxon>
        <taxon>Arundinoideae</taxon>
        <taxon>Arundineae</taxon>
        <taxon>Arundo</taxon>
    </lineage>
</organism>
<protein>
    <submittedName>
        <fullName evidence="2">Uncharacterized protein</fullName>
    </submittedName>
</protein>
<dbReference type="EMBL" id="GBRH01172597">
    <property type="protein sequence ID" value="JAE25299.1"/>
    <property type="molecule type" value="Transcribed_RNA"/>
</dbReference>
<proteinExistence type="predicted"/>
<reference evidence="2" key="2">
    <citation type="journal article" date="2015" name="Data Brief">
        <title>Shoot transcriptome of the giant reed, Arundo donax.</title>
        <authorList>
            <person name="Barrero R.A."/>
            <person name="Guerrero F.D."/>
            <person name="Moolhuijzen P."/>
            <person name="Goolsby J.A."/>
            <person name="Tidwell J."/>
            <person name="Bellgard S.E."/>
            <person name="Bellgard M.I."/>
        </authorList>
    </citation>
    <scope>NUCLEOTIDE SEQUENCE</scope>
    <source>
        <tissue evidence="2">Shoot tissue taken approximately 20 cm above the soil surface</tissue>
    </source>
</reference>